<feature type="region of interest" description="Disordered" evidence="1">
    <location>
        <begin position="557"/>
        <end position="593"/>
    </location>
</feature>
<feature type="compositionally biased region" description="Basic and acidic residues" evidence="1">
    <location>
        <begin position="648"/>
        <end position="664"/>
    </location>
</feature>
<name>A0A2R6WC87_MARPO</name>
<evidence type="ECO:0000259" key="3">
    <source>
        <dbReference type="PROSITE" id="PS51321"/>
    </source>
</evidence>
<dbReference type="GO" id="GO:0003682">
    <property type="term" value="F:chromatin binding"/>
    <property type="evidence" value="ECO:0007669"/>
    <property type="project" value="InterPro"/>
</dbReference>
<dbReference type="InterPro" id="IPR043151">
    <property type="entry name" value="BAH_sf"/>
</dbReference>
<keyword evidence="5" id="KW-1185">Reference proteome</keyword>
<feature type="domain" description="TFIIS central" evidence="3">
    <location>
        <begin position="318"/>
        <end position="483"/>
    </location>
</feature>
<evidence type="ECO:0008006" key="6">
    <source>
        <dbReference type="Google" id="ProtNLM"/>
    </source>
</evidence>
<protein>
    <recommendedName>
        <fullName evidence="6">BAH domain-containing protein</fullName>
    </recommendedName>
</protein>
<dbReference type="PROSITE" id="PS51038">
    <property type="entry name" value="BAH"/>
    <property type="match status" value="1"/>
</dbReference>
<dbReference type="SMART" id="SM00439">
    <property type="entry name" value="BAH"/>
    <property type="match status" value="1"/>
</dbReference>
<dbReference type="PANTHER" id="PTHR46871:SF1">
    <property type="entry name" value="BROMO-ADJACENT HOMOLOGY (BAH) DOMAIN-CONTAINING PROTEIN"/>
    <property type="match status" value="1"/>
</dbReference>
<evidence type="ECO:0000256" key="1">
    <source>
        <dbReference type="SAM" id="MobiDB-lite"/>
    </source>
</evidence>
<feature type="region of interest" description="Disordered" evidence="1">
    <location>
        <begin position="334"/>
        <end position="378"/>
    </location>
</feature>
<dbReference type="Gene3D" id="2.30.30.490">
    <property type="match status" value="1"/>
</dbReference>
<feature type="region of interest" description="Disordered" evidence="1">
    <location>
        <begin position="605"/>
        <end position="668"/>
    </location>
</feature>
<feature type="compositionally biased region" description="Basic and acidic residues" evidence="1">
    <location>
        <begin position="577"/>
        <end position="586"/>
    </location>
</feature>
<dbReference type="InterPro" id="IPR036575">
    <property type="entry name" value="TFIIS_cen_dom_sf"/>
</dbReference>
<dbReference type="GO" id="GO:0006351">
    <property type="term" value="P:DNA-templated transcription"/>
    <property type="evidence" value="ECO:0007669"/>
    <property type="project" value="InterPro"/>
</dbReference>
<dbReference type="Gramene" id="Mp7g15870.1">
    <property type="protein sequence ID" value="Mp7g15870.1.cds"/>
    <property type="gene ID" value="Mp7g15870"/>
</dbReference>
<dbReference type="SUPFAM" id="SSF46942">
    <property type="entry name" value="Elongation factor TFIIS domain 2"/>
    <property type="match status" value="1"/>
</dbReference>
<dbReference type="OrthoDB" id="1922186at2759"/>
<feature type="region of interest" description="Disordered" evidence="1">
    <location>
        <begin position="1"/>
        <end position="42"/>
    </location>
</feature>
<dbReference type="Pfam" id="PF07500">
    <property type="entry name" value="TFIIS_M"/>
    <property type="match status" value="1"/>
</dbReference>
<evidence type="ECO:0000313" key="4">
    <source>
        <dbReference type="EMBL" id="PTQ31474.1"/>
    </source>
</evidence>
<reference evidence="5" key="1">
    <citation type="journal article" date="2017" name="Cell">
        <title>Insights into land plant evolution garnered from the Marchantia polymorpha genome.</title>
        <authorList>
            <person name="Bowman J.L."/>
            <person name="Kohchi T."/>
            <person name="Yamato K.T."/>
            <person name="Jenkins J."/>
            <person name="Shu S."/>
            <person name="Ishizaki K."/>
            <person name="Yamaoka S."/>
            <person name="Nishihama R."/>
            <person name="Nakamura Y."/>
            <person name="Berger F."/>
            <person name="Adam C."/>
            <person name="Aki S.S."/>
            <person name="Althoff F."/>
            <person name="Araki T."/>
            <person name="Arteaga-Vazquez M.A."/>
            <person name="Balasubrmanian S."/>
            <person name="Barry K."/>
            <person name="Bauer D."/>
            <person name="Boehm C.R."/>
            <person name="Briginshaw L."/>
            <person name="Caballero-Perez J."/>
            <person name="Catarino B."/>
            <person name="Chen F."/>
            <person name="Chiyoda S."/>
            <person name="Chovatia M."/>
            <person name="Davies K.M."/>
            <person name="Delmans M."/>
            <person name="Demura T."/>
            <person name="Dierschke T."/>
            <person name="Dolan L."/>
            <person name="Dorantes-Acosta A.E."/>
            <person name="Eklund D.M."/>
            <person name="Florent S.N."/>
            <person name="Flores-Sandoval E."/>
            <person name="Fujiyama A."/>
            <person name="Fukuzawa H."/>
            <person name="Galik B."/>
            <person name="Grimanelli D."/>
            <person name="Grimwood J."/>
            <person name="Grossniklaus U."/>
            <person name="Hamada T."/>
            <person name="Haseloff J."/>
            <person name="Hetherington A.J."/>
            <person name="Higo A."/>
            <person name="Hirakawa Y."/>
            <person name="Hundley H.N."/>
            <person name="Ikeda Y."/>
            <person name="Inoue K."/>
            <person name="Inoue S.I."/>
            <person name="Ishida S."/>
            <person name="Jia Q."/>
            <person name="Kakita M."/>
            <person name="Kanazawa T."/>
            <person name="Kawai Y."/>
            <person name="Kawashima T."/>
            <person name="Kennedy M."/>
            <person name="Kinose K."/>
            <person name="Kinoshita T."/>
            <person name="Kohara Y."/>
            <person name="Koide E."/>
            <person name="Komatsu K."/>
            <person name="Kopischke S."/>
            <person name="Kubo M."/>
            <person name="Kyozuka J."/>
            <person name="Lagercrantz U."/>
            <person name="Lin S.S."/>
            <person name="Lindquist E."/>
            <person name="Lipzen A.M."/>
            <person name="Lu C.W."/>
            <person name="De Luna E."/>
            <person name="Martienssen R.A."/>
            <person name="Minamino N."/>
            <person name="Mizutani M."/>
            <person name="Mizutani M."/>
            <person name="Mochizuki N."/>
            <person name="Monte I."/>
            <person name="Mosher R."/>
            <person name="Nagasaki H."/>
            <person name="Nakagami H."/>
            <person name="Naramoto S."/>
            <person name="Nishitani K."/>
            <person name="Ohtani M."/>
            <person name="Okamoto T."/>
            <person name="Okumura M."/>
            <person name="Phillips J."/>
            <person name="Pollak B."/>
            <person name="Reinders A."/>
            <person name="Rovekamp M."/>
            <person name="Sano R."/>
            <person name="Sawa S."/>
            <person name="Schmid M.W."/>
            <person name="Shirakawa M."/>
            <person name="Solano R."/>
            <person name="Spunde A."/>
            <person name="Suetsugu N."/>
            <person name="Sugano S."/>
            <person name="Sugiyama A."/>
            <person name="Sun R."/>
            <person name="Suzuki Y."/>
            <person name="Takenaka M."/>
            <person name="Takezawa D."/>
            <person name="Tomogane H."/>
            <person name="Tsuzuki M."/>
            <person name="Ueda T."/>
            <person name="Umeda M."/>
            <person name="Ward J.M."/>
            <person name="Watanabe Y."/>
            <person name="Yazaki K."/>
            <person name="Yokoyama R."/>
            <person name="Yoshitake Y."/>
            <person name="Yotsui I."/>
            <person name="Zachgo S."/>
            <person name="Schmutz J."/>
        </authorList>
    </citation>
    <scope>NUCLEOTIDE SEQUENCE [LARGE SCALE GENOMIC DNA]</scope>
    <source>
        <strain evidence="5">Tak-1</strain>
    </source>
</reference>
<dbReference type="PANTHER" id="PTHR46871">
    <property type="entry name" value="BROMO-ADJACENT HOMOLOGY (BAH) DOMAIN-CONTAINING PROTEIN"/>
    <property type="match status" value="1"/>
</dbReference>
<feature type="compositionally biased region" description="Basic and acidic residues" evidence="1">
    <location>
        <begin position="611"/>
        <end position="639"/>
    </location>
</feature>
<dbReference type="GO" id="GO:0140566">
    <property type="term" value="F:histone reader activity"/>
    <property type="evidence" value="ECO:0000318"/>
    <property type="project" value="GO_Central"/>
</dbReference>
<accession>A0A2R6WC87</accession>
<dbReference type="Pfam" id="PF01426">
    <property type="entry name" value="BAH"/>
    <property type="match status" value="1"/>
</dbReference>
<proteinExistence type="predicted"/>
<dbReference type="InterPro" id="IPR003618">
    <property type="entry name" value="TFIIS_cen_dom"/>
</dbReference>
<dbReference type="GO" id="GO:0045814">
    <property type="term" value="P:negative regulation of gene expression, epigenetic"/>
    <property type="evidence" value="ECO:0000318"/>
    <property type="project" value="GO_Central"/>
</dbReference>
<dbReference type="GO" id="GO:0001217">
    <property type="term" value="F:DNA-binding transcription repressor activity"/>
    <property type="evidence" value="ECO:0000318"/>
    <property type="project" value="GO_Central"/>
</dbReference>
<dbReference type="InterPro" id="IPR001025">
    <property type="entry name" value="BAH_dom"/>
</dbReference>
<evidence type="ECO:0000313" key="5">
    <source>
        <dbReference type="Proteomes" id="UP000244005"/>
    </source>
</evidence>
<dbReference type="AlphaFoldDB" id="A0A2R6WC87"/>
<organism evidence="4 5">
    <name type="scientific">Marchantia polymorpha</name>
    <name type="common">Common liverwort</name>
    <name type="synonym">Marchantia aquatica</name>
    <dbReference type="NCBI Taxonomy" id="3197"/>
    <lineage>
        <taxon>Eukaryota</taxon>
        <taxon>Viridiplantae</taxon>
        <taxon>Streptophyta</taxon>
        <taxon>Embryophyta</taxon>
        <taxon>Marchantiophyta</taxon>
        <taxon>Marchantiopsida</taxon>
        <taxon>Marchantiidae</taxon>
        <taxon>Marchantiales</taxon>
        <taxon>Marchantiaceae</taxon>
        <taxon>Marchantia</taxon>
    </lineage>
</organism>
<evidence type="ECO:0000259" key="2">
    <source>
        <dbReference type="PROSITE" id="PS51038"/>
    </source>
</evidence>
<dbReference type="Gene3D" id="1.10.472.30">
    <property type="entry name" value="Transcription elongation factor S-II, central domain"/>
    <property type="match status" value="1"/>
</dbReference>
<dbReference type="Proteomes" id="UP000244005">
    <property type="component" value="Unassembled WGS sequence"/>
</dbReference>
<dbReference type="OMA" id="TKHPGFI"/>
<dbReference type="EMBL" id="KZ772783">
    <property type="protein sequence ID" value="PTQ31474.1"/>
    <property type="molecule type" value="Genomic_DNA"/>
</dbReference>
<dbReference type="PROSITE" id="PS51321">
    <property type="entry name" value="TFIIS_CENTRAL"/>
    <property type="match status" value="1"/>
</dbReference>
<gene>
    <name evidence="4" type="ORF">MARPO_0111s0032</name>
</gene>
<sequence length="688" mass="76046">MKESPGSGRRKLSQATETDSGGKDALSPKSLEKDVTKVEAGVSDEEPIEVKCIGEVIKRSNKGKAERKHYGAFEVENTRYALEESVLVAPAESGQKPYVAIIKEIKQAKDGTVAVTGQWFYRPEEAEKKGGGSWTSSDSRELFYSFHRDEVPAESVMHKCVVHFIPPQKKPPIRTKHPGFIVQQVYDTVEKKLWKLTDKDYEDSKQREIDLLVQKTRDALGELPNIDGEEAAQIIDQEEAEKTRRHSRRRMVPHLSINKDDSGEIVAKSSPVEITTKADAPPSAKIDTPSSCKTPNAGFPSDIAELLHANNVLTGQTARDRWLEKITSTLKSVFDASEQSDTPMKVPETDNSTPKVDTPLDTNDVKTSEPTNGEGEQKLKKDMVDGVIVWPESAISAASALEKFAHEFHDTDHHKYNLKMRQLDFNLKRSPCLVRRVLNKELEPGIVFHMTPVELKDGLTAAEKKAREPAELQTLQMTDARCGICGEREVGVKDIIQVGYGDRYQLECLKCGHSWYASRDSVSSLTTGPADIVNASPTVGLAPWATLKFEEVEKELISPKGEAEKPPGAQEALSTLDSKKEGDETRAPVSHYQDVENSLTEHINLPAHMPSNDHSKVEDQVEKKAASETEINPTKEKVDVPAAAHTMDVVKSKEEQKAEIDSSVERTPTSITADKVASEAAKADVFAK</sequence>
<feature type="domain" description="BAH" evidence="2">
    <location>
        <begin position="78"/>
        <end position="197"/>
    </location>
</feature>